<reference evidence="2 3" key="1">
    <citation type="submission" date="2018-12" db="EMBL/GenBank/DDBJ databases">
        <title>Still something new to discover - new insights into E. coli phage diversity and taxonomy.</title>
        <authorList>
            <person name="Korf I.H.E."/>
            <person name="Adriaennsens E."/>
            <person name="Dreiseikelmann B."/>
            <person name="Kropinski A."/>
            <person name="Nimtz M."/>
            <person name="Meier-Kolthoff J.P."/>
            <person name="Rohde M."/>
            <person name="van Raaij M."/>
            <person name="Wittmann J."/>
        </authorList>
    </citation>
    <scope>NUCLEOTIDE SEQUENCE [LARGE SCALE GENOMIC DNA]</scope>
</reference>
<organism evidence="2 3">
    <name type="scientific">Escherichia phage vB_EcoM_Goslar</name>
    <dbReference type="NCBI Taxonomy" id="2502409"/>
    <lineage>
        <taxon>Viruses</taxon>
        <taxon>Duplodnaviria</taxon>
        <taxon>Heunggongvirae</taxon>
        <taxon>Uroviricota</taxon>
        <taxon>Caudoviricetes</taxon>
        <taxon>Chimalliviridae</taxon>
        <taxon>Goslarvirus</taxon>
        <taxon>Goslarvirus goslar</taxon>
    </lineage>
</organism>
<dbReference type="EMBL" id="MK327938">
    <property type="protein sequence ID" value="QBO63831.1"/>
    <property type="molecule type" value="Genomic_DNA"/>
</dbReference>
<organismHost>
    <name type="scientific">Escherichia coli</name>
    <dbReference type="NCBI Taxonomy" id="562"/>
</organismHost>
<gene>
    <name evidence="2" type="ORF">Goslar_00038</name>
</gene>
<evidence type="ECO:0000256" key="1">
    <source>
        <dbReference type="SAM" id="MobiDB-lite"/>
    </source>
</evidence>
<accession>A0A482GDI1</accession>
<evidence type="ECO:0000313" key="2">
    <source>
        <dbReference type="EMBL" id="QBO63831.1"/>
    </source>
</evidence>
<proteinExistence type="predicted"/>
<dbReference type="Proteomes" id="UP000294673">
    <property type="component" value="Segment"/>
</dbReference>
<keyword evidence="3" id="KW-1185">Reference proteome</keyword>
<evidence type="ECO:0000313" key="3">
    <source>
        <dbReference type="Proteomes" id="UP000294673"/>
    </source>
</evidence>
<name>A0A482GDI1_BPGOS</name>
<feature type="region of interest" description="Disordered" evidence="1">
    <location>
        <begin position="348"/>
        <end position="371"/>
    </location>
</feature>
<sequence>MYNGSNNMYQQMGYSENPYTSTINYAAEQVRQQQYQQSPYGAYPNNAYQPPQYQQPSYQQNYNFITQEATIVKIRQAIFNVLKDFAQQDKIQTEFVARYTNNDMMMESLVEDCCWNVFSYINPMPQNASDDQIVSAAVSTVALYHLVTWLFEPNQYPEYYRAIELSRINPEAANKYTQLNKSGSLAQIAQKSRGLKQQVMQMGMTYRGPQASAMVSNGYGQPQQPAYAMYGGTYPQPQYQPNPAVMRGMAPTTPGYGTQPRPTVVQPQTPSYIDSKDCAFNRLYDVGDDDPIVDEAPAATAPRYEAPQPRIYSTNPEGDIGGINDIFAAAEQFAEQYEEPEWHVKAGQQKPVQPEPAQVKPEPVRTARSATATKTVNPIDATEDAKRYGRVVQHEEFMQMRLKAKDFAPNSRWPTLYDFRHFARRARIDENGILHETIVDITSLTEEEVEYIELESDPTARRMAEQEMAKLDRIAQAEVVRVSLNKPVQREPIVVGEQREMKLFTVTDAIAASSVEDAETKAAVAIIQQTNTDVNQNDALAFLATVNSYLGTYTDKELDAIHEFLDALSIDKGRSDDIKAYRQIMQQYRDVIPLRIWHFLNDSMTKDVNKLIKRIVPKNFSETTISSFVDDIGELSGWLIHDLKMDQKFIEDEFANCYYTWVNMLKCLYCNRDGEGQWNIRLSMAELYNMHDYLKAAHEKSAANRERHLVAMSEYRAELEKDGSLDADEIERRLADAAVEDMRVNPDIVTDEDSNDAYWFNHSVFAMRPHVVVRVPTNAKILKLNQSGYTHASAATNPSIARMLDQVFKTFETKVKGLQSVTVILSDDTRLKAVRTVNGITASEYLLEREEQ</sequence>
<protein>
    <submittedName>
        <fullName evidence="2">Uncharacterized protein</fullName>
    </submittedName>
</protein>